<dbReference type="SUPFAM" id="SSF52833">
    <property type="entry name" value="Thioredoxin-like"/>
    <property type="match status" value="2"/>
</dbReference>
<dbReference type="InterPro" id="IPR013766">
    <property type="entry name" value="Thioredoxin_domain"/>
</dbReference>
<feature type="compositionally biased region" description="Basic and acidic residues" evidence="2">
    <location>
        <begin position="275"/>
        <end position="383"/>
    </location>
</feature>
<dbReference type="GO" id="GO:0003756">
    <property type="term" value="F:protein disulfide isomerase activity"/>
    <property type="evidence" value="ECO:0007669"/>
    <property type="project" value="TreeGrafter"/>
</dbReference>
<dbReference type="CDD" id="cd02982">
    <property type="entry name" value="PDI_b'_family"/>
    <property type="match status" value="1"/>
</dbReference>
<evidence type="ECO:0000256" key="3">
    <source>
        <dbReference type="SAM" id="SignalP"/>
    </source>
</evidence>
<feature type="domain" description="Thioredoxin" evidence="4">
    <location>
        <begin position="135"/>
        <end position="264"/>
    </location>
</feature>
<evidence type="ECO:0000256" key="2">
    <source>
        <dbReference type="SAM" id="MobiDB-lite"/>
    </source>
</evidence>
<accession>A0A915BN93</accession>
<organism evidence="5 7">
    <name type="scientific">Parascaris univalens</name>
    <name type="common">Nematode worm</name>
    <dbReference type="NCBI Taxonomy" id="6257"/>
    <lineage>
        <taxon>Eukaryota</taxon>
        <taxon>Metazoa</taxon>
        <taxon>Ecdysozoa</taxon>
        <taxon>Nematoda</taxon>
        <taxon>Chromadorea</taxon>
        <taxon>Rhabditida</taxon>
        <taxon>Spirurina</taxon>
        <taxon>Ascaridomorpha</taxon>
        <taxon>Ascaridoidea</taxon>
        <taxon>Ascarididae</taxon>
        <taxon>Parascaris</taxon>
    </lineage>
</organism>
<evidence type="ECO:0000256" key="1">
    <source>
        <dbReference type="ARBA" id="ARBA00006347"/>
    </source>
</evidence>
<dbReference type="AlphaFoldDB" id="A0A915BN93"/>
<feature type="chain" id="PRO_5041111752" evidence="3">
    <location>
        <begin position="20"/>
        <end position="413"/>
    </location>
</feature>
<dbReference type="Pfam" id="PF13848">
    <property type="entry name" value="Thioredoxin_6"/>
    <property type="match status" value="1"/>
</dbReference>
<feature type="signal peptide" evidence="3">
    <location>
        <begin position="1"/>
        <end position="19"/>
    </location>
</feature>
<dbReference type="GO" id="GO:0034976">
    <property type="term" value="P:response to endoplasmic reticulum stress"/>
    <property type="evidence" value="ECO:0007669"/>
    <property type="project" value="TreeGrafter"/>
</dbReference>
<sequence>MATMLILLVTLIFAVDIHAEDKPDPVTIFKRNTGKAIFTKDFPYYGVLIESKESEDYDDHFEEFEFAAKHFGDKVKFVFIDTDVEEHWETIEYLGLIAEDVPSVLFIDLTTGLSKYRAEFSEITRKNIISFIQDCLDGKSVAFLKSEDVPQNWDAKPLKELVGKNFEKIIFEQEKTTFVFFYAPWCSACQNTLPEIERLAELFADNTDVLIARMDATKNEVPRIPILDVPTLALFVKGDRKPVYYTDDERTAEAFYKFITARMETKDSKKGDEIVLENEKKADERHVEGTEKSERKTTEDGKKTTVEEKTERGTEKTEKKAEKAEKKAKTAAEEKEPKERTGEKSKKDTKLKLEKKEATKKEKEEREKSRKKQADDAIQEKNTKSAKKTTMKKESEEKAKKSKGDKRSKKDEL</sequence>
<evidence type="ECO:0000313" key="5">
    <source>
        <dbReference type="Proteomes" id="UP000887569"/>
    </source>
</evidence>
<dbReference type="WBParaSite" id="PgR048_g056_t03">
    <property type="protein sequence ID" value="PgR048_g056_t03"/>
    <property type="gene ID" value="PgR048_g056"/>
</dbReference>
<dbReference type="WBParaSite" id="PgR048_g056_t01">
    <property type="protein sequence ID" value="PgR048_g056_t01"/>
    <property type="gene ID" value="PgR048_g056"/>
</dbReference>
<comment type="similarity">
    <text evidence="1">Belongs to the protein disulfide isomerase family.</text>
</comment>
<keyword evidence="3" id="KW-0732">Signal</keyword>
<reference evidence="6 7" key="1">
    <citation type="submission" date="2022-11" db="UniProtKB">
        <authorList>
            <consortium name="WormBaseParasite"/>
        </authorList>
    </citation>
    <scope>IDENTIFICATION</scope>
</reference>
<protein>
    <submittedName>
        <fullName evidence="6 7">Thioredoxin domain-containing protein</fullName>
    </submittedName>
</protein>
<name>A0A915BN93_PARUN</name>
<dbReference type="InterPro" id="IPR036249">
    <property type="entry name" value="Thioredoxin-like_sf"/>
</dbReference>
<evidence type="ECO:0000313" key="6">
    <source>
        <dbReference type="WBParaSite" id="PgR048_g056_t01"/>
    </source>
</evidence>
<dbReference type="PANTHER" id="PTHR18929:SF240">
    <property type="entry name" value="PROTEIN DISULFIDE-ISOMERASE"/>
    <property type="match status" value="1"/>
</dbReference>
<dbReference type="CDD" id="cd02995">
    <property type="entry name" value="PDI_a_PDI_a'_C"/>
    <property type="match status" value="1"/>
</dbReference>
<dbReference type="Proteomes" id="UP000887569">
    <property type="component" value="Unplaced"/>
</dbReference>
<dbReference type="WBParaSite" id="PgR048_g056_t02">
    <property type="protein sequence ID" value="PgR048_g056_t02"/>
    <property type="gene ID" value="PgR048_g056"/>
</dbReference>
<dbReference type="PROSITE" id="PS51352">
    <property type="entry name" value="THIOREDOXIN_2"/>
    <property type="match status" value="1"/>
</dbReference>
<dbReference type="Gene3D" id="3.40.30.10">
    <property type="entry name" value="Glutaredoxin"/>
    <property type="match status" value="2"/>
</dbReference>
<evidence type="ECO:0000313" key="7">
    <source>
        <dbReference type="WBParaSite" id="PgR048_g056_t02"/>
    </source>
</evidence>
<dbReference type="GO" id="GO:0005783">
    <property type="term" value="C:endoplasmic reticulum"/>
    <property type="evidence" value="ECO:0007669"/>
    <property type="project" value="TreeGrafter"/>
</dbReference>
<dbReference type="PANTHER" id="PTHR18929">
    <property type="entry name" value="PROTEIN DISULFIDE ISOMERASE"/>
    <property type="match status" value="1"/>
</dbReference>
<proteinExistence type="inferred from homology"/>
<dbReference type="Pfam" id="PF00085">
    <property type="entry name" value="Thioredoxin"/>
    <property type="match status" value="1"/>
</dbReference>
<evidence type="ECO:0000259" key="4">
    <source>
        <dbReference type="PROSITE" id="PS51352"/>
    </source>
</evidence>
<dbReference type="GO" id="GO:0006457">
    <property type="term" value="P:protein folding"/>
    <property type="evidence" value="ECO:0007669"/>
    <property type="project" value="TreeGrafter"/>
</dbReference>
<keyword evidence="5" id="KW-1185">Reference proteome</keyword>
<feature type="region of interest" description="Disordered" evidence="2">
    <location>
        <begin position="275"/>
        <end position="413"/>
    </location>
</feature>